<keyword evidence="3" id="KW-1185">Reference proteome</keyword>
<comment type="caution">
    <text evidence="2">The sequence shown here is derived from an EMBL/GenBank/DDBJ whole genome shotgun (WGS) entry which is preliminary data.</text>
</comment>
<sequence length="226" mass="23985">MMKKVGLTAVGILAITGGNVVVQATTEFPDAGKAESSVRVLIEDDGEVIIPPVDPGDPEPPIDPGNPNLEPGLLDILYVSPLDFGTVVINGEEQVIAAADDVDTAGQSFSPMVTIQDRRADAQRQGWTLTVRYEDDFLDGAEIKMNPYIHSGNQEDFGIDPGGEIALSTNATIFAEAGQVPYARHTVSMGMAQPDQAVQLVIPGEDYASGEYTTTIVWELTDGPLG</sequence>
<organism evidence="2 3">
    <name type="scientific">Candidatus Enterococcus courvalinii</name>
    <dbReference type="NCBI Taxonomy" id="2815329"/>
    <lineage>
        <taxon>Bacteria</taxon>
        <taxon>Bacillati</taxon>
        <taxon>Bacillota</taxon>
        <taxon>Bacilli</taxon>
        <taxon>Lactobacillales</taxon>
        <taxon>Enterococcaceae</taxon>
        <taxon>Enterococcus</taxon>
    </lineage>
</organism>
<name>A0ABS3HY60_9ENTE</name>
<protein>
    <submittedName>
        <fullName evidence="2">WxL domain-containing protein</fullName>
    </submittedName>
</protein>
<reference evidence="2 3" key="1">
    <citation type="submission" date="2021-03" db="EMBL/GenBank/DDBJ databases">
        <title>Enterococcal diversity collection.</title>
        <authorList>
            <person name="Gilmore M.S."/>
            <person name="Schwartzman J."/>
            <person name="Van Tyne D."/>
            <person name="Martin M."/>
            <person name="Earl A.M."/>
            <person name="Manson A.L."/>
            <person name="Straub T."/>
            <person name="Salamzade R."/>
            <person name="Saavedra J."/>
            <person name="Lebreton F."/>
            <person name="Prichula J."/>
            <person name="Schaufler K."/>
            <person name="Gaca A."/>
            <person name="Sgardioli B."/>
            <person name="Wagenaar J."/>
            <person name="Strong T."/>
        </authorList>
    </citation>
    <scope>NUCLEOTIDE SEQUENCE [LARGE SCALE GENOMIC DNA]</scope>
    <source>
        <strain evidence="2 3">MSG2901</strain>
    </source>
</reference>
<proteinExistence type="predicted"/>
<dbReference type="InterPro" id="IPR027994">
    <property type="entry name" value="WxL_dom"/>
</dbReference>
<gene>
    <name evidence="2" type="ORF">JZO71_03510</name>
</gene>
<dbReference type="Pfam" id="PF13731">
    <property type="entry name" value="WxL"/>
    <property type="match status" value="1"/>
</dbReference>
<dbReference type="EMBL" id="JAFLWI010000004">
    <property type="protein sequence ID" value="MBO0481391.1"/>
    <property type="molecule type" value="Genomic_DNA"/>
</dbReference>
<accession>A0ABS3HY60</accession>
<evidence type="ECO:0000259" key="1">
    <source>
        <dbReference type="Pfam" id="PF13731"/>
    </source>
</evidence>
<evidence type="ECO:0000313" key="3">
    <source>
        <dbReference type="Proteomes" id="UP000664832"/>
    </source>
</evidence>
<dbReference type="Proteomes" id="UP000664832">
    <property type="component" value="Unassembled WGS sequence"/>
</dbReference>
<feature type="domain" description="WxL" evidence="1">
    <location>
        <begin position="32"/>
        <end position="224"/>
    </location>
</feature>
<evidence type="ECO:0000313" key="2">
    <source>
        <dbReference type="EMBL" id="MBO0481391.1"/>
    </source>
</evidence>